<feature type="region of interest" description="Disordered" evidence="1">
    <location>
        <begin position="47"/>
        <end position="85"/>
    </location>
</feature>
<protein>
    <submittedName>
        <fullName evidence="2">Uncharacterized protein</fullName>
    </submittedName>
</protein>
<evidence type="ECO:0000313" key="3">
    <source>
        <dbReference type="Proteomes" id="UP001190700"/>
    </source>
</evidence>
<gene>
    <name evidence="2" type="ORF">CYMTET_22997</name>
</gene>
<organism evidence="2 3">
    <name type="scientific">Cymbomonas tetramitiformis</name>
    <dbReference type="NCBI Taxonomy" id="36881"/>
    <lineage>
        <taxon>Eukaryota</taxon>
        <taxon>Viridiplantae</taxon>
        <taxon>Chlorophyta</taxon>
        <taxon>Pyramimonadophyceae</taxon>
        <taxon>Pyramimonadales</taxon>
        <taxon>Pyramimonadaceae</taxon>
        <taxon>Cymbomonas</taxon>
    </lineage>
</organism>
<proteinExistence type="predicted"/>
<evidence type="ECO:0000313" key="2">
    <source>
        <dbReference type="EMBL" id="KAK3268508.1"/>
    </source>
</evidence>
<dbReference type="EMBL" id="LGRX02011791">
    <property type="protein sequence ID" value="KAK3268508.1"/>
    <property type="molecule type" value="Genomic_DNA"/>
</dbReference>
<dbReference type="InterPro" id="IPR026182">
    <property type="entry name" value="ANAPC15"/>
</dbReference>
<feature type="compositionally biased region" description="Acidic residues" evidence="1">
    <location>
        <begin position="65"/>
        <end position="85"/>
    </location>
</feature>
<sequence>MFTIHAQFPTLIPRITEQLASENDEDALLSQEEAKLEAQWAAIRQAQAHLMHPGKHSSQAHQQEPEQDEVDDEEIEEESEGDDFE</sequence>
<reference evidence="2 3" key="1">
    <citation type="journal article" date="2015" name="Genome Biol. Evol.">
        <title>Comparative Genomics of a Bacterivorous Green Alga Reveals Evolutionary Causalities and Consequences of Phago-Mixotrophic Mode of Nutrition.</title>
        <authorList>
            <person name="Burns J.A."/>
            <person name="Paasch A."/>
            <person name="Narechania A."/>
            <person name="Kim E."/>
        </authorList>
    </citation>
    <scope>NUCLEOTIDE SEQUENCE [LARGE SCALE GENOMIC DNA]</scope>
    <source>
        <strain evidence="2 3">PLY_AMNH</strain>
    </source>
</reference>
<accession>A0AAE0FZA1</accession>
<dbReference type="AlphaFoldDB" id="A0AAE0FZA1"/>
<dbReference type="Pfam" id="PF15243">
    <property type="entry name" value="ANAPC15"/>
    <property type="match status" value="1"/>
</dbReference>
<dbReference type="Proteomes" id="UP001190700">
    <property type="component" value="Unassembled WGS sequence"/>
</dbReference>
<name>A0AAE0FZA1_9CHLO</name>
<dbReference type="GO" id="GO:0005680">
    <property type="term" value="C:anaphase-promoting complex"/>
    <property type="evidence" value="ECO:0007669"/>
    <property type="project" value="InterPro"/>
</dbReference>
<comment type="caution">
    <text evidence="2">The sequence shown here is derived from an EMBL/GenBank/DDBJ whole genome shotgun (WGS) entry which is preliminary data.</text>
</comment>
<dbReference type="GO" id="GO:0090266">
    <property type="term" value="P:regulation of mitotic cell cycle spindle assembly checkpoint"/>
    <property type="evidence" value="ECO:0007669"/>
    <property type="project" value="InterPro"/>
</dbReference>
<keyword evidence="3" id="KW-1185">Reference proteome</keyword>
<evidence type="ECO:0000256" key="1">
    <source>
        <dbReference type="SAM" id="MobiDB-lite"/>
    </source>
</evidence>